<name>A0ACC0DGT7_9PEZI</name>
<protein>
    <submittedName>
        <fullName evidence="1">Uncharacterized protein</fullName>
    </submittedName>
</protein>
<keyword evidence="2" id="KW-1185">Reference proteome</keyword>
<organism evidence="1 2">
    <name type="scientific">Hypoxylon rubiginosum</name>
    <dbReference type="NCBI Taxonomy" id="110542"/>
    <lineage>
        <taxon>Eukaryota</taxon>
        <taxon>Fungi</taxon>
        <taxon>Dikarya</taxon>
        <taxon>Ascomycota</taxon>
        <taxon>Pezizomycotina</taxon>
        <taxon>Sordariomycetes</taxon>
        <taxon>Xylariomycetidae</taxon>
        <taxon>Xylariales</taxon>
        <taxon>Hypoxylaceae</taxon>
        <taxon>Hypoxylon</taxon>
    </lineage>
</organism>
<evidence type="ECO:0000313" key="1">
    <source>
        <dbReference type="EMBL" id="KAI6091626.1"/>
    </source>
</evidence>
<proteinExistence type="predicted"/>
<gene>
    <name evidence="1" type="ORF">F4821DRAFT_254941</name>
</gene>
<dbReference type="EMBL" id="MU394286">
    <property type="protein sequence ID" value="KAI6091626.1"/>
    <property type="molecule type" value="Genomic_DNA"/>
</dbReference>
<evidence type="ECO:0000313" key="2">
    <source>
        <dbReference type="Proteomes" id="UP001497680"/>
    </source>
</evidence>
<dbReference type="Proteomes" id="UP001497680">
    <property type="component" value="Unassembled WGS sequence"/>
</dbReference>
<accession>A0ACC0DGT7</accession>
<comment type="caution">
    <text evidence="1">The sequence shown here is derived from an EMBL/GenBank/DDBJ whole genome shotgun (WGS) entry which is preliminary data.</text>
</comment>
<sequence>MESNTLRSIQRVPLHLVGGILAQLDSMHQLAAAIKSHRLFLEAFTDNVHTITASIVLNQIPEGLLPFAIAVQRSTEIDAADHDAVRTLLSNLEAALSGPRSTVSSLTSFTPAQVATMSKTYRATERLCQHYVDDVIPIANERLQINHSRTINQGETFRLGRAFLRYQLLCNLFCHGKGKPFPDEEREGRFFSNFSPWVNEQLTCVYYYLEAKVAEAFDEVAAHDIDWGKLPVFRGFSSFECSNIQGFLSQSLPFLSRVCTSRSYKEWAALLQLKLVSPHGFDFTPAFNISWQSPGEPVAQALGLDWRTDPLESYGNTGFEMLGKPHDGLQDDLASSSFRTWFLVHKGWALLDNVCNDRSDANLFECGYVIWDHPKLDEDALVPVLQQARTLKSHFERVEMDLEATRLSERRRTDIYWQGGSGYWPLNEIDFSRVWGLTKEKKERLLRGWGLI</sequence>
<reference evidence="1 2" key="1">
    <citation type="journal article" date="2022" name="New Phytol.">
        <title>Ecological generalism drives hyperdiversity of secondary metabolite gene clusters in xylarialean endophytes.</title>
        <authorList>
            <person name="Franco M.E.E."/>
            <person name="Wisecaver J.H."/>
            <person name="Arnold A.E."/>
            <person name="Ju Y.M."/>
            <person name="Slot J.C."/>
            <person name="Ahrendt S."/>
            <person name="Moore L.P."/>
            <person name="Eastman K.E."/>
            <person name="Scott K."/>
            <person name="Konkel Z."/>
            <person name="Mondo S.J."/>
            <person name="Kuo A."/>
            <person name="Hayes R.D."/>
            <person name="Haridas S."/>
            <person name="Andreopoulos B."/>
            <person name="Riley R."/>
            <person name="LaButti K."/>
            <person name="Pangilinan J."/>
            <person name="Lipzen A."/>
            <person name="Amirebrahimi M."/>
            <person name="Yan J."/>
            <person name="Adam C."/>
            <person name="Keymanesh K."/>
            <person name="Ng V."/>
            <person name="Louie K."/>
            <person name="Northen T."/>
            <person name="Drula E."/>
            <person name="Henrissat B."/>
            <person name="Hsieh H.M."/>
            <person name="Youens-Clark K."/>
            <person name="Lutzoni F."/>
            <person name="Miadlikowska J."/>
            <person name="Eastwood D.C."/>
            <person name="Hamelin R.C."/>
            <person name="Grigoriev I.V."/>
            <person name="U'Ren J.M."/>
        </authorList>
    </citation>
    <scope>NUCLEOTIDE SEQUENCE [LARGE SCALE GENOMIC DNA]</scope>
    <source>
        <strain evidence="1 2">ER1909</strain>
    </source>
</reference>